<dbReference type="PANTHER" id="PTHR11274">
    <property type="entry name" value="RAD25/XP-B DNA REPAIR HELICASE"/>
    <property type="match status" value="1"/>
</dbReference>
<dbReference type="GO" id="GO:0016787">
    <property type="term" value="F:hydrolase activity"/>
    <property type="evidence" value="ECO:0007669"/>
    <property type="project" value="UniProtKB-KW"/>
</dbReference>
<dbReference type="GO" id="GO:0006367">
    <property type="term" value="P:transcription initiation at RNA polymerase II promoter"/>
    <property type="evidence" value="ECO:0007669"/>
    <property type="project" value="TreeGrafter"/>
</dbReference>
<evidence type="ECO:0000256" key="2">
    <source>
        <dbReference type="ARBA" id="ARBA00022801"/>
    </source>
</evidence>
<evidence type="ECO:0000313" key="12">
    <source>
        <dbReference type="Proteomes" id="UP000249633"/>
    </source>
</evidence>
<proteinExistence type="predicted"/>
<dbReference type="PANTHER" id="PTHR11274:SF0">
    <property type="entry name" value="GENERAL TRANSCRIPTION AND DNA REPAIR FACTOR IIH HELICASE SUBUNIT XPB"/>
    <property type="match status" value="1"/>
</dbReference>
<dbReference type="SUPFAM" id="SSF52540">
    <property type="entry name" value="P-loop containing nucleoside triphosphate hydrolases"/>
    <property type="match status" value="2"/>
</dbReference>
<dbReference type="GO" id="GO:0005524">
    <property type="term" value="F:ATP binding"/>
    <property type="evidence" value="ECO:0007669"/>
    <property type="project" value="UniProtKB-KW"/>
</dbReference>
<evidence type="ECO:0000256" key="1">
    <source>
        <dbReference type="ARBA" id="ARBA00022741"/>
    </source>
</evidence>
<feature type="domain" description="Helicase ATP-binding" evidence="10">
    <location>
        <begin position="382"/>
        <end position="516"/>
    </location>
</feature>
<dbReference type="GO" id="GO:0043138">
    <property type="term" value="F:3'-5' DNA helicase activity"/>
    <property type="evidence" value="ECO:0007669"/>
    <property type="project" value="UniProtKB-EC"/>
</dbReference>
<comment type="catalytic activity">
    <reaction evidence="6">
        <text>Couples ATP hydrolysis with the unwinding of duplex DNA by translocating in the 3'-5' direction.</text>
        <dbReference type="EC" id="5.6.2.4"/>
    </reaction>
</comment>
<evidence type="ECO:0000313" key="11">
    <source>
        <dbReference type="EMBL" id="PZP29040.1"/>
    </source>
</evidence>
<comment type="caution">
    <text evidence="11">The sequence shown here is derived from an EMBL/GenBank/DDBJ whole genome shotgun (WGS) entry which is preliminary data.</text>
</comment>
<feature type="region of interest" description="Disordered" evidence="9">
    <location>
        <begin position="1"/>
        <end position="21"/>
    </location>
</feature>
<accession>A0A2W5DKS2</accession>
<evidence type="ECO:0000256" key="6">
    <source>
        <dbReference type="ARBA" id="ARBA00034617"/>
    </source>
</evidence>
<dbReference type="EMBL" id="QFOD01000019">
    <property type="protein sequence ID" value="PZP29040.1"/>
    <property type="molecule type" value="Genomic_DNA"/>
</dbReference>
<dbReference type="SMART" id="SM00487">
    <property type="entry name" value="DEXDc"/>
    <property type="match status" value="1"/>
</dbReference>
<dbReference type="InterPro" id="IPR014001">
    <property type="entry name" value="Helicase_ATP-bd"/>
</dbReference>
<evidence type="ECO:0000256" key="4">
    <source>
        <dbReference type="ARBA" id="ARBA00022840"/>
    </source>
</evidence>
<dbReference type="GO" id="GO:0097550">
    <property type="term" value="C:transcription preinitiation complex"/>
    <property type="evidence" value="ECO:0007669"/>
    <property type="project" value="TreeGrafter"/>
</dbReference>
<evidence type="ECO:0000259" key="10">
    <source>
        <dbReference type="PROSITE" id="PS51192"/>
    </source>
</evidence>
<reference evidence="11 12" key="1">
    <citation type="submission" date="2017-08" db="EMBL/GenBank/DDBJ databases">
        <title>Infants hospitalized years apart are colonized by the same room-sourced microbial strains.</title>
        <authorList>
            <person name="Brooks B."/>
            <person name="Olm M.R."/>
            <person name="Firek B.A."/>
            <person name="Baker R."/>
            <person name="Thomas B.C."/>
            <person name="Morowitz M.J."/>
            <person name="Banfield J.F."/>
        </authorList>
    </citation>
    <scope>NUCLEOTIDE SEQUENCE [LARGE SCALE GENOMIC DNA]</scope>
    <source>
        <strain evidence="11">S2_012_000_R2_81</strain>
    </source>
</reference>
<dbReference type="InterPro" id="IPR050615">
    <property type="entry name" value="ATP-dep_DNA_Helicase"/>
</dbReference>
<keyword evidence="2" id="KW-0378">Hydrolase</keyword>
<evidence type="ECO:0000256" key="7">
    <source>
        <dbReference type="ARBA" id="ARBA00034808"/>
    </source>
</evidence>
<keyword evidence="5" id="KW-0413">Isomerase</keyword>
<dbReference type="InterPro" id="IPR027417">
    <property type="entry name" value="P-loop_NTPase"/>
</dbReference>
<gene>
    <name evidence="11" type="ORF">DI603_17645</name>
</gene>
<keyword evidence="4" id="KW-0067">ATP-binding</keyword>
<evidence type="ECO:0000256" key="3">
    <source>
        <dbReference type="ARBA" id="ARBA00022806"/>
    </source>
</evidence>
<name>A0A2W5DKS2_9BURK</name>
<dbReference type="Pfam" id="PF04851">
    <property type="entry name" value="ResIII"/>
    <property type="match status" value="1"/>
</dbReference>
<sequence>MEVAMSKSNKPAPGKSSPGRQTLLSMDECRQIAAAFDGTTACIDALLATWSAIKPGLKRHHIANAAKRGGYQTTKDRKAWTPEEDKFLEEHWHQMSGDAIAAALGRSFTSVNLRRKRIGISRYDGEELTIRDVEALTRIDHRQWQEFIARGWLKARQRDRRKGAAPITYVSLNALRAFFTDHPEVYDYRAAPKDAIAALELGRLPDPPLWKRVVCRSASWRDQVKATPVGRAVTHGAAAMAMRRHSFRQPSCEEEGGTSFWAALYATPCCPRCGCQVSRYSEEGLFTDLDPGNDEVIDIQARKLGLSWRDGKLRDPQGQVVSDREILAALFNAGRRAAKSIKAFEKLLDAGLSLVQPHPLAPHVLLDNILELELRPDQEEALETFARTGSMTAAHAMSFGKSTLGMMAMTRISGRHLLMVDTQLLREQWIEKLSALAPRVDVAHCYKPSKDVLTVFDREGSERCVIEIYSYQTRAKLDGNWVVGCFDEVHRLPAALAHRHAFVKTQYRIGLSSTPDLRCDGRGVFVSKMTGALVGDDWGEQMRSGIVKRIPVKVLLVENREHKHQVVGELLRQHESVVVLCEAIEDGRELELRYGIPFIHSQTKHKLRVLRSAKSMVLSRVGDAGISVPHCEVTVDHSGLFGSRIQSLQRLGRLMHSDRAKYHCILMTREERFDRFAGRVEAIRKKGFPIVEEDAPPYRPPGASLLSPALQARVSAQENPFLSMLGWLKDDARAAA</sequence>
<dbReference type="InterPro" id="IPR032438">
    <property type="entry name" value="ERCC3_RAD25_C"/>
</dbReference>
<organism evidence="11 12">
    <name type="scientific">Roseateles depolymerans</name>
    <dbReference type="NCBI Taxonomy" id="76731"/>
    <lineage>
        <taxon>Bacteria</taxon>
        <taxon>Pseudomonadati</taxon>
        <taxon>Pseudomonadota</taxon>
        <taxon>Betaproteobacteria</taxon>
        <taxon>Burkholderiales</taxon>
        <taxon>Sphaerotilaceae</taxon>
        <taxon>Roseateles</taxon>
    </lineage>
</organism>
<dbReference type="PROSITE" id="PS51192">
    <property type="entry name" value="HELICASE_ATP_BIND_1"/>
    <property type="match status" value="1"/>
</dbReference>
<evidence type="ECO:0000256" key="9">
    <source>
        <dbReference type="SAM" id="MobiDB-lite"/>
    </source>
</evidence>
<dbReference type="Proteomes" id="UP000249633">
    <property type="component" value="Unassembled WGS sequence"/>
</dbReference>
<keyword evidence="1" id="KW-0547">Nucleotide-binding</keyword>
<keyword evidence="3" id="KW-0347">Helicase</keyword>
<dbReference type="Gene3D" id="3.40.50.300">
    <property type="entry name" value="P-loop containing nucleotide triphosphate hydrolases"/>
    <property type="match status" value="2"/>
</dbReference>
<evidence type="ECO:0000256" key="8">
    <source>
        <dbReference type="ARBA" id="ARBA00048988"/>
    </source>
</evidence>
<dbReference type="AlphaFoldDB" id="A0A2W5DKS2"/>
<protein>
    <recommendedName>
        <fullName evidence="7">DNA 3'-5' helicase</fullName>
        <ecNumber evidence="7">5.6.2.4</ecNumber>
    </recommendedName>
</protein>
<dbReference type="InterPro" id="IPR006935">
    <property type="entry name" value="Helicase/UvrB_N"/>
</dbReference>
<dbReference type="GO" id="GO:0003677">
    <property type="term" value="F:DNA binding"/>
    <property type="evidence" value="ECO:0007669"/>
    <property type="project" value="InterPro"/>
</dbReference>
<dbReference type="Pfam" id="PF16203">
    <property type="entry name" value="ERCC3_RAD25_C"/>
    <property type="match status" value="1"/>
</dbReference>
<evidence type="ECO:0000256" key="5">
    <source>
        <dbReference type="ARBA" id="ARBA00023235"/>
    </source>
</evidence>
<comment type="catalytic activity">
    <reaction evidence="8">
        <text>ATP + H2O = ADP + phosphate + H(+)</text>
        <dbReference type="Rhea" id="RHEA:13065"/>
        <dbReference type="ChEBI" id="CHEBI:15377"/>
        <dbReference type="ChEBI" id="CHEBI:15378"/>
        <dbReference type="ChEBI" id="CHEBI:30616"/>
        <dbReference type="ChEBI" id="CHEBI:43474"/>
        <dbReference type="ChEBI" id="CHEBI:456216"/>
        <dbReference type="EC" id="5.6.2.4"/>
    </reaction>
</comment>
<dbReference type="EC" id="5.6.2.4" evidence="7"/>